<dbReference type="EMBL" id="CP008849">
    <property type="protein sequence ID" value="AIF98654.1"/>
    <property type="molecule type" value="Genomic_DNA"/>
</dbReference>
<organism evidence="1 2">
    <name type="scientific">Alteromonas australica</name>
    <dbReference type="NCBI Taxonomy" id="589873"/>
    <lineage>
        <taxon>Bacteria</taxon>
        <taxon>Pseudomonadati</taxon>
        <taxon>Pseudomonadota</taxon>
        <taxon>Gammaproteobacteria</taxon>
        <taxon>Alteromonadales</taxon>
        <taxon>Alteromonadaceae</taxon>
        <taxon>Alteromonas/Salinimonas group</taxon>
        <taxon>Alteromonas</taxon>
    </lineage>
</organism>
<sequence>MIDLKQLLQNKISSVDELVQTILRAFGLVNFKHVTDILNFKKHQNGDVLTSGLTRWVVSTEPSPFIVNNGLYLKAIGDVFVEDFNDGDLSQSEYVQLANKYCMAASSRNRLVFDANVVYEFSSNTSFDIYVESGGWYCSGTCKLHWKSAPKAGYAVKILGRFKYGHHYASLVNNSNYHPLEGFNIGSYNNMLAGIGLCIGHSESLRSMNGAVVTSKFTIARVSVFDFDDVVSFYPGVWACELRQVNTMGGSWQTPFYFNGIDFGESIKLTNCFIADNHRRVADNELGKVNFNTGEFIIYGSSFNNMRVVINGDAVVKMNCPHFENPQSTAKNKRFLEVIGSHAYCVLDKPQIVIRDTPIYSTLFYCKAGSSKNKHPYAGGLVFISPSYNAAPNYRPDLAAYQDDGIEYESDGYLELVGGGGRVYLEGGAHINSLFYREVATPISRNLVNRSLKNYSFNDETLSLNWNNITGSVRLNESENKVNKKIVLMEVGGVELESASISQNLTCAGMQLIVGYGKYQVLSSYTSGLVQVCITTVNRSQIFEVTKNKSVGNSFQEAYSSIEQENWHFIPIVSSVPHGEELLDIELKVSSVNGDRFKVVWDAIIINTL</sequence>
<protein>
    <submittedName>
        <fullName evidence="1">Uncharacterized protein</fullName>
    </submittedName>
</protein>
<dbReference type="Proteomes" id="UP000056090">
    <property type="component" value="Chromosome"/>
</dbReference>
<evidence type="ECO:0000313" key="1">
    <source>
        <dbReference type="EMBL" id="AIF98654.1"/>
    </source>
</evidence>
<dbReference type="AlphaFoldDB" id="A0A075NVH8"/>
<gene>
    <name evidence="1" type="ORF">EP13_08145</name>
</gene>
<name>A0A075NVH8_9ALTE</name>
<dbReference type="GeneID" id="78254883"/>
<dbReference type="KEGG" id="aal:EP13_08145"/>
<accession>A0A075NVH8</accession>
<evidence type="ECO:0000313" key="2">
    <source>
        <dbReference type="Proteomes" id="UP000056090"/>
    </source>
</evidence>
<keyword evidence="2" id="KW-1185">Reference proteome</keyword>
<reference evidence="1 2" key="1">
    <citation type="submission" date="2014-06" db="EMBL/GenBank/DDBJ databases">
        <title>Genomes of Alteromonas australica, a world apart.</title>
        <authorList>
            <person name="Gonzaga A."/>
            <person name="Lopez-Perez M."/>
            <person name="Rodriguez-Valera F."/>
        </authorList>
    </citation>
    <scope>NUCLEOTIDE SEQUENCE [LARGE SCALE GENOMIC DNA]</scope>
    <source>
        <strain evidence="1 2">H 17</strain>
    </source>
</reference>
<proteinExistence type="predicted"/>
<dbReference type="RefSeq" id="WP_044056824.1">
    <property type="nucleotide sequence ID" value="NZ_CBCSKJ010000001.1"/>
</dbReference>